<dbReference type="AlphaFoldDB" id="A0A8B6CN30"/>
<evidence type="ECO:0000256" key="6">
    <source>
        <dbReference type="SAM" id="Phobius"/>
    </source>
</evidence>
<dbReference type="PANTHER" id="PTHR12191:SF37">
    <property type="entry name" value="ZINC TRANSPORTER FOI"/>
    <property type="match status" value="1"/>
</dbReference>
<keyword evidence="3 6" id="KW-0812">Transmembrane</keyword>
<evidence type="ECO:0000259" key="7">
    <source>
        <dbReference type="Pfam" id="PF21116"/>
    </source>
</evidence>
<name>A0A8B6CN30_MYTGA</name>
<evidence type="ECO:0000256" key="1">
    <source>
        <dbReference type="ARBA" id="ARBA00004141"/>
    </source>
</evidence>
<dbReference type="GO" id="GO:0005385">
    <property type="term" value="F:zinc ion transmembrane transporter activity"/>
    <property type="evidence" value="ECO:0007669"/>
    <property type="project" value="TreeGrafter"/>
</dbReference>
<dbReference type="Pfam" id="PF02535">
    <property type="entry name" value="Zip"/>
    <property type="match status" value="1"/>
</dbReference>
<keyword evidence="9" id="KW-1185">Reference proteome</keyword>
<dbReference type="InterPro" id="IPR003689">
    <property type="entry name" value="ZIP"/>
</dbReference>
<dbReference type="GO" id="GO:0030003">
    <property type="term" value="P:intracellular monoatomic cation homeostasis"/>
    <property type="evidence" value="ECO:0007669"/>
    <property type="project" value="TreeGrafter"/>
</dbReference>
<dbReference type="OrthoDB" id="200954at2759"/>
<dbReference type="GO" id="GO:0140410">
    <property type="term" value="F:monoatomic cation:bicarbonate symporter activity"/>
    <property type="evidence" value="ECO:0007669"/>
    <property type="project" value="TreeGrafter"/>
</dbReference>
<dbReference type="InterPro" id="IPR049406">
    <property type="entry name" value="ZIP4_12_EF-hand"/>
</dbReference>
<keyword evidence="4 6" id="KW-1133">Transmembrane helix</keyword>
<evidence type="ECO:0000256" key="5">
    <source>
        <dbReference type="ARBA" id="ARBA00023136"/>
    </source>
</evidence>
<comment type="caution">
    <text evidence="8">The sequence shown here is derived from an EMBL/GenBank/DDBJ whole genome shotgun (WGS) entry which is preliminary data.</text>
</comment>
<dbReference type="Pfam" id="PF21116">
    <property type="entry name" value="EF-hand_Zip"/>
    <property type="match status" value="1"/>
</dbReference>
<evidence type="ECO:0000313" key="9">
    <source>
        <dbReference type="Proteomes" id="UP000596742"/>
    </source>
</evidence>
<feature type="transmembrane region" description="Helical" evidence="6">
    <location>
        <begin position="667"/>
        <end position="687"/>
    </location>
</feature>
<dbReference type="InterPro" id="IPR050799">
    <property type="entry name" value="ZIP_Transporter"/>
</dbReference>
<gene>
    <name evidence="8" type="ORF">MGAL_10B014017</name>
</gene>
<evidence type="ECO:0000256" key="4">
    <source>
        <dbReference type="ARBA" id="ARBA00022989"/>
    </source>
</evidence>
<evidence type="ECO:0000313" key="8">
    <source>
        <dbReference type="EMBL" id="VDI06555.1"/>
    </source>
</evidence>
<feature type="domain" description="Zinc transporter ZIP4/12 EF-hand" evidence="7">
    <location>
        <begin position="90"/>
        <end position="178"/>
    </location>
</feature>
<evidence type="ECO:0000256" key="2">
    <source>
        <dbReference type="ARBA" id="ARBA00006939"/>
    </source>
</evidence>
<dbReference type="Proteomes" id="UP000596742">
    <property type="component" value="Unassembled WGS sequence"/>
</dbReference>
<feature type="transmembrane region" description="Helical" evidence="6">
    <location>
        <begin position="731"/>
        <end position="751"/>
    </location>
</feature>
<feature type="transmembrane region" description="Helical" evidence="6">
    <location>
        <begin position="693"/>
        <end position="710"/>
    </location>
</feature>
<evidence type="ECO:0000256" key="3">
    <source>
        <dbReference type="ARBA" id="ARBA00022692"/>
    </source>
</evidence>
<sequence length="760" mass="86867">MTRIPIVNIAIVCYLIHTYLVFGSDYNGQDADFRTTNNSKSLDSNIFIDSLFIKYGNKTVMTFEGFEHLMNGIELGNIILEDSVDAHHILGSNDTDFKSLHHGNHSHVVDISHQLPKHRRKRRHVNYESERPMVAESSDILKMCLSPGQILNLYDIHEDEVITMQDFVQLCPALIVQLDQRRCLKMDVLIRYRNFVTPTTLGSKGERKRQHIEVKSKGELKSERNDILNRWVEHFIEVLNRQDPLHPISEEDVDMAEIIIDEIDLEEWTKVEDVDKFTYLGAVMDKEGGGSCDIKNRIQKARGTFHRLRNIWYARGIGRKTKIHLYKALVRPVLLYGCETWKLSNIEEKKLNTVEHQCLRKILKIRWQSKISNKTVNEIANTRNIGCEIRRRRWTWIGHILRRERENNSYVALQWAPEGKRNRGRPKTTWRRTTERERNQQGWTSWNVARSAAKIEKGGKAAWRPYATSSAERIKVKFLISLAVGALTGDAMLHLLPHALVPEVETDHEHDHESGPHSHENVYKALCGLSTIYFFFLISRIQTIIANNRMKENNNKLVKIPEQNEKLNTEGIEILDFEQEYDVQIHHNHGHTHTHAEPNSVSGMLWRIIVGDGIHNFSDGLAIGVAFANSITGGVSTSIAVLCHELPHEMGDFAMLLKKGMSVKRAVLFNCLSSLLSCIGMVIGIAVGNIGAVSLWIFVAIAGMFIYISLVDMLPELTSVTDGEKHSWRRLFVQICGLSVGTGIMLTIAIYEEKIKTMLE</sequence>
<proteinExistence type="inferred from homology"/>
<comment type="subcellular location">
    <subcellularLocation>
        <location evidence="1">Membrane</location>
        <topology evidence="1">Multi-pass membrane protein</topology>
    </subcellularLocation>
</comment>
<dbReference type="EMBL" id="UYJE01001944">
    <property type="protein sequence ID" value="VDI06555.1"/>
    <property type="molecule type" value="Genomic_DNA"/>
</dbReference>
<organism evidence="8 9">
    <name type="scientific">Mytilus galloprovincialis</name>
    <name type="common">Mediterranean mussel</name>
    <dbReference type="NCBI Taxonomy" id="29158"/>
    <lineage>
        <taxon>Eukaryota</taxon>
        <taxon>Metazoa</taxon>
        <taxon>Spiralia</taxon>
        <taxon>Lophotrochozoa</taxon>
        <taxon>Mollusca</taxon>
        <taxon>Bivalvia</taxon>
        <taxon>Autobranchia</taxon>
        <taxon>Pteriomorphia</taxon>
        <taxon>Mytilida</taxon>
        <taxon>Mytiloidea</taxon>
        <taxon>Mytilidae</taxon>
        <taxon>Mytilinae</taxon>
        <taxon>Mytilus</taxon>
    </lineage>
</organism>
<reference evidence="8" key="1">
    <citation type="submission" date="2018-11" db="EMBL/GenBank/DDBJ databases">
        <authorList>
            <person name="Alioto T."/>
            <person name="Alioto T."/>
        </authorList>
    </citation>
    <scope>NUCLEOTIDE SEQUENCE</scope>
</reference>
<comment type="similarity">
    <text evidence="2">Belongs to the ZIP transporter (TC 2.A.5) family.</text>
</comment>
<protein>
    <submittedName>
        <fullName evidence="8">Solute carrier family 39 (Zinc transporter), member 10</fullName>
    </submittedName>
</protein>
<accession>A0A8B6CN30</accession>
<keyword evidence="5 6" id="KW-0472">Membrane</keyword>
<dbReference type="GO" id="GO:0071578">
    <property type="term" value="P:zinc ion import across plasma membrane"/>
    <property type="evidence" value="ECO:0007669"/>
    <property type="project" value="TreeGrafter"/>
</dbReference>
<dbReference type="GO" id="GO:0005886">
    <property type="term" value="C:plasma membrane"/>
    <property type="evidence" value="ECO:0007669"/>
    <property type="project" value="TreeGrafter"/>
</dbReference>
<dbReference type="PANTHER" id="PTHR12191">
    <property type="entry name" value="SOLUTE CARRIER FAMILY 39"/>
    <property type="match status" value="1"/>
</dbReference>